<evidence type="ECO:0000313" key="2">
    <source>
        <dbReference type="EMBL" id="CAA9450774.1"/>
    </source>
</evidence>
<proteinExistence type="predicted"/>
<dbReference type="AlphaFoldDB" id="A0A6J4QZ76"/>
<feature type="non-terminal residue" evidence="2">
    <location>
        <position position="1"/>
    </location>
</feature>
<protein>
    <submittedName>
        <fullName evidence="2">Uncharacterized protein</fullName>
    </submittedName>
</protein>
<reference evidence="2" key="1">
    <citation type="submission" date="2020-02" db="EMBL/GenBank/DDBJ databases">
        <authorList>
            <person name="Meier V. D."/>
        </authorList>
    </citation>
    <scope>NUCLEOTIDE SEQUENCE</scope>
    <source>
        <strain evidence="2">AVDCRST_MAG78</strain>
    </source>
</reference>
<dbReference type="EMBL" id="CADCVB010000220">
    <property type="protein sequence ID" value="CAA9450774.1"/>
    <property type="molecule type" value="Genomic_DNA"/>
</dbReference>
<gene>
    <name evidence="2" type="ORF">AVDCRST_MAG78-3362</name>
</gene>
<accession>A0A6J4QZ76</accession>
<name>A0A6J4QZ76_9ACTN</name>
<evidence type="ECO:0000256" key="1">
    <source>
        <dbReference type="SAM" id="MobiDB-lite"/>
    </source>
</evidence>
<organism evidence="2">
    <name type="scientific">uncultured Rubrobacteraceae bacterium</name>
    <dbReference type="NCBI Taxonomy" id="349277"/>
    <lineage>
        <taxon>Bacteria</taxon>
        <taxon>Bacillati</taxon>
        <taxon>Actinomycetota</taxon>
        <taxon>Rubrobacteria</taxon>
        <taxon>Rubrobacterales</taxon>
        <taxon>Rubrobacteraceae</taxon>
        <taxon>environmental samples</taxon>
    </lineage>
</organism>
<feature type="region of interest" description="Disordered" evidence="1">
    <location>
        <begin position="63"/>
        <end position="94"/>
    </location>
</feature>
<sequence length="94" mass="10248">VDLVPASRMCEVRGGAWSRQRAADTSVTPAGGRGGPHAAFCGADRPYLPSMPREVGPSRLRRGMALQARRPPVRVRAEAHPRRPVRRRSPSSLI</sequence>
<feature type="compositionally biased region" description="Basic residues" evidence="1">
    <location>
        <begin position="82"/>
        <end position="94"/>
    </location>
</feature>
<feature type="non-terminal residue" evidence="2">
    <location>
        <position position="94"/>
    </location>
</feature>